<feature type="domain" description="Protein kinase" evidence="5">
    <location>
        <begin position="148"/>
        <end position="423"/>
    </location>
</feature>
<evidence type="ECO:0000256" key="2">
    <source>
        <dbReference type="ARBA" id="ARBA00022741"/>
    </source>
</evidence>
<dbReference type="GO" id="GO:0005524">
    <property type="term" value="F:ATP binding"/>
    <property type="evidence" value="ECO:0007669"/>
    <property type="project" value="UniProtKB-KW"/>
</dbReference>
<protein>
    <submittedName>
        <fullName evidence="6">Kinase-like domain-containing protein</fullName>
    </submittedName>
</protein>
<dbReference type="SUPFAM" id="SSF56112">
    <property type="entry name" value="Protein kinase-like (PK-like)"/>
    <property type="match status" value="1"/>
</dbReference>
<dbReference type="OrthoDB" id="4062651at2759"/>
<dbReference type="InterPro" id="IPR011009">
    <property type="entry name" value="Kinase-like_dom_sf"/>
</dbReference>
<organism evidence="6 7">
    <name type="scientific">Rhizophagus clarus</name>
    <dbReference type="NCBI Taxonomy" id="94130"/>
    <lineage>
        <taxon>Eukaryota</taxon>
        <taxon>Fungi</taxon>
        <taxon>Fungi incertae sedis</taxon>
        <taxon>Mucoromycota</taxon>
        <taxon>Glomeromycotina</taxon>
        <taxon>Glomeromycetes</taxon>
        <taxon>Glomerales</taxon>
        <taxon>Glomeraceae</taxon>
        <taxon>Rhizophagus</taxon>
    </lineage>
</organism>
<evidence type="ECO:0000313" key="6">
    <source>
        <dbReference type="EMBL" id="GES93616.1"/>
    </source>
</evidence>
<gene>
    <name evidence="6" type="ORF">RCL2_002036200</name>
</gene>
<dbReference type="GO" id="GO:0004674">
    <property type="term" value="F:protein serine/threonine kinase activity"/>
    <property type="evidence" value="ECO:0007669"/>
    <property type="project" value="TreeGrafter"/>
</dbReference>
<evidence type="ECO:0000313" key="7">
    <source>
        <dbReference type="Proteomes" id="UP000615446"/>
    </source>
</evidence>
<keyword evidence="4" id="KW-0067">ATP-binding</keyword>
<dbReference type="Proteomes" id="UP000615446">
    <property type="component" value="Unassembled WGS sequence"/>
</dbReference>
<dbReference type="PANTHER" id="PTHR44329">
    <property type="entry name" value="SERINE/THREONINE-PROTEIN KINASE TNNI3K-RELATED"/>
    <property type="match status" value="1"/>
</dbReference>
<dbReference type="Gene3D" id="1.10.510.10">
    <property type="entry name" value="Transferase(Phosphotransferase) domain 1"/>
    <property type="match status" value="1"/>
</dbReference>
<dbReference type="PANTHER" id="PTHR44329:SF288">
    <property type="entry name" value="MITOGEN-ACTIVATED PROTEIN KINASE KINASE KINASE 20"/>
    <property type="match status" value="1"/>
</dbReference>
<keyword evidence="1" id="KW-0808">Transferase</keyword>
<keyword evidence="3 6" id="KW-0418">Kinase</keyword>
<evidence type="ECO:0000256" key="1">
    <source>
        <dbReference type="ARBA" id="ARBA00022679"/>
    </source>
</evidence>
<evidence type="ECO:0000259" key="5">
    <source>
        <dbReference type="PROSITE" id="PS50011"/>
    </source>
</evidence>
<dbReference type="InterPro" id="IPR000719">
    <property type="entry name" value="Prot_kinase_dom"/>
</dbReference>
<proteinExistence type="predicted"/>
<accession>A0A8H3LX02</accession>
<evidence type="ECO:0000256" key="3">
    <source>
        <dbReference type="ARBA" id="ARBA00022777"/>
    </source>
</evidence>
<evidence type="ECO:0000256" key="4">
    <source>
        <dbReference type="ARBA" id="ARBA00022840"/>
    </source>
</evidence>
<dbReference type="AlphaFoldDB" id="A0A8H3LX02"/>
<dbReference type="EMBL" id="BLAL01000228">
    <property type="protein sequence ID" value="GES93616.1"/>
    <property type="molecule type" value="Genomic_DNA"/>
</dbReference>
<dbReference type="InterPro" id="IPR051681">
    <property type="entry name" value="Ser/Thr_Kinases-Pseudokinases"/>
</dbReference>
<keyword evidence="2" id="KW-0547">Nucleotide-binding</keyword>
<dbReference type="PROSITE" id="PS50011">
    <property type="entry name" value="PROTEIN_KINASE_DOM"/>
    <property type="match status" value="1"/>
</dbReference>
<reference evidence="6" key="1">
    <citation type="submission" date="2019-10" db="EMBL/GenBank/DDBJ databases">
        <title>Conservation and host-specific expression of non-tandemly repeated heterogenous ribosome RNA gene in arbuscular mycorrhizal fungi.</title>
        <authorList>
            <person name="Maeda T."/>
            <person name="Kobayashi Y."/>
            <person name="Nakagawa T."/>
            <person name="Ezawa T."/>
            <person name="Yamaguchi K."/>
            <person name="Bino T."/>
            <person name="Nishimoto Y."/>
            <person name="Shigenobu S."/>
            <person name="Kawaguchi M."/>
        </authorList>
    </citation>
    <scope>NUCLEOTIDE SEQUENCE</scope>
    <source>
        <strain evidence="6">HR1</strain>
    </source>
</reference>
<dbReference type="InterPro" id="IPR001245">
    <property type="entry name" value="Ser-Thr/Tyr_kinase_cat_dom"/>
</dbReference>
<sequence length="575" mass="67407">MDTDWYFTKYNTEITTTRKEVIHAALYRAFTLTDYAIKLNEQHQFRKKIILDDKTLTKDEKSVTIKRLEEGYDYLKILFNEGTKRLCENCEKECLATFYCEYCIQNYLKEDFPNWSSGNDNIDILIRKCQEKTFFPVLVVEWISYNHLHNVRYLTKGGCSEIYVAEWAKGRYIKWDTKEKKLVRSGKHKVILKKLENIESANRSWFEEATLHLNICIKWIEVALCYGITRNPLNDAHFLVMSLLDMDLRKYLQQNFKELTWKEKILITIKIIDALNSIHNENVVHRDLHSGNVLYSQYNNYWYISDLGFCGPINKPPGSIYGNLPYMAPEVIIGKGFTFASDIYSVSMLMWEISTGRSPFYFNRHKDYDLAMNIVNGMRPKIPLDVPLEYKNLMIQCWDADPGKRPNVSTLLRKMREISTTFYQNEESGKQINNNKILNNVQLNTSSSISSSTTNSLVENFNSKIYNFKILSEPRNATEEEQEAYQSVQLNLSIPETITSKQAPESELKNSLKLIDKPKSKKIKLNNNKVNCDYNEVIVRYIQRSYIGDDHNDYEAYNFANLHSKEQEELEIPEF</sequence>
<name>A0A8H3LX02_9GLOM</name>
<comment type="caution">
    <text evidence="6">The sequence shown here is derived from an EMBL/GenBank/DDBJ whole genome shotgun (WGS) entry which is preliminary data.</text>
</comment>
<dbReference type="Pfam" id="PF07714">
    <property type="entry name" value="PK_Tyr_Ser-Thr"/>
    <property type="match status" value="1"/>
</dbReference>